<gene>
    <name evidence="2" type="ORF">VNO78_35181</name>
</gene>
<feature type="region of interest" description="Disordered" evidence="1">
    <location>
        <begin position="1"/>
        <end position="35"/>
    </location>
</feature>
<evidence type="ECO:0000256" key="1">
    <source>
        <dbReference type="SAM" id="MobiDB-lite"/>
    </source>
</evidence>
<dbReference type="EMBL" id="JAYMYS010000040">
    <property type="protein sequence ID" value="KAK7375868.1"/>
    <property type="molecule type" value="Genomic_DNA"/>
</dbReference>
<evidence type="ECO:0000313" key="2">
    <source>
        <dbReference type="EMBL" id="KAK7375868.1"/>
    </source>
</evidence>
<proteinExistence type="predicted"/>
<sequence>MVDSNTRNKRRGEIQTTSIEARPESPEHWTGKNRPDYTLVPRVQWVHLTVPSSVGTEITNIHRWGAGLRSPYLTMVVPSQISSVFFRCRKEIPSPAFKNDEDEVRGAAGTMDPLTPNRVAFPGLAGLACRS</sequence>
<evidence type="ECO:0000313" key="3">
    <source>
        <dbReference type="Proteomes" id="UP001386955"/>
    </source>
</evidence>
<name>A0AAN9NS27_PSOTE</name>
<organism evidence="2 3">
    <name type="scientific">Psophocarpus tetragonolobus</name>
    <name type="common">Winged bean</name>
    <name type="synonym">Dolichos tetragonolobus</name>
    <dbReference type="NCBI Taxonomy" id="3891"/>
    <lineage>
        <taxon>Eukaryota</taxon>
        <taxon>Viridiplantae</taxon>
        <taxon>Streptophyta</taxon>
        <taxon>Embryophyta</taxon>
        <taxon>Tracheophyta</taxon>
        <taxon>Spermatophyta</taxon>
        <taxon>Magnoliopsida</taxon>
        <taxon>eudicotyledons</taxon>
        <taxon>Gunneridae</taxon>
        <taxon>Pentapetalae</taxon>
        <taxon>rosids</taxon>
        <taxon>fabids</taxon>
        <taxon>Fabales</taxon>
        <taxon>Fabaceae</taxon>
        <taxon>Papilionoideae</taxon>
        <taxon>50 kb inversion clade</taxon>
        <taxon>NPAAA clade</taxon>
        <taxon>indigoferoid/millettioid clade</taxon>
        <taxon>Phaseoleae</taxon>
        <taxon>Psophocarpus</taxon>
    </lineage>
</organism>
<keyword evidence="3" id="KW-1185">Reference proteome</keyword>
<comment type="caution">
    <text evidence="2">The sequence shown here is derived from an EMBL/GenBank/DDBJ whole genome shotgun (WGS) entry which is preliminary data.</text>
</comment>
<dbReference type="AlphaFoldDB" id="A0AAN9NS27"/>
<protein>
    <submittedName>
        <fullName evidence="2">Uncharacterized protein</fullName>
    </submittedName>
</protein>
<feature type="compositionally biased region" description="Basic and acidic residues" evidence="1">
    <location>
        <begin position="21"/>
        <end position="35"/>
    </location>
</feature>
<reference evidence="2 3" key="1">
    <citation type="submission" date="2024-01" db="EMBL/GenBank/DDBJ databases">
        <title>The genomes of 5 underutilized Papilionoideae crops provide insights into root nodulation and disease resistanc.</title>
        <authorList>
            <person name="Jiang F."/>
        </authorList>
    </citation>
    <scope>NUCLEOTIDE SEQUENCE [LARGE SCALE GENOMIC DNA]</scope>
    <source>
        <strain evidence="2">DUOXIRENSHENG_FW03</strain>
        <tissue evidence="2">Leaves</tissue>
    </source>
</reference>
<dbReference type="Proteomes" id="UP001386955">
    <property type="component" value="Unassembled WGS sequence"/>
</dbReference>
<accession>A0AAN9NS27</accession>